<dbReference type="Gene3D" id="3.30.565.10">
    <property type="entry name" value="Histidine kinase-like ATPase, C-terminal domain"/>
    <property type="match status" value="1"/>
</dbReference>
<dbReference type="EMBL" id="JAQGEF010000024">
    <property type="protein sequence ID" value="MDA3616174.1"/>
    <property type="molecule type" value="Genomic_DNA"/>
</dbReference>
<keyword evidence="1" id="KW-0808">Transferase</keyword>
<dbReference type="GO" id="GO:0016301">
    <property type="term" value="F:kinase activity"/>
    <property type="evidence" value="ECO:0007669"/>
    <property type="project" value="UniProtKB-KW"/>
</dbReference>
<evidence type="ECO:0000313" key="7">
    <source>
        <dbReference type="EMBL" id="MDA3616174.1"/>
    </source>
</evidence>
<keyword evidence="5" id="KW-1133">Transmembrane helix</keyword>
<dbReference type="Proteomes" id="UP001210231">
    <property type="component" value="Unassembled WGS sequence"/>
</dbReference>
<dbReference type="InterPro" id="IPR036890">
    <property type="entry name" value="HATPase_C_sf"/>
</dbReference>
<dbReference type="Pfam" id="PF07730">
    <property type="entry name" value="HisKA_3"/>
    <property type="match status" value="1"/>
</dbReference>
<dbReference type="Gene3D" id="1.25.40.10">
    <property type="entry name" value="Tetratricopeptide repeat domain"/>
    <property type="match status" value="2"/>
</dbReference>
<evidence type="ECO:0000256" key="5">
    <source>
        <dbReference type="SAM" id="Phobius"/>
    </source>
</evidence>
<keyword evidence="5" id="KW-0812">Transmembrane</keyword>
<dbReference type="RefSeq" id="WP_407032504.1">
    <property type="nucleotide sequence ID" value="NZ_JAQGEF010000024.1"/>
</dbReference>
<reference evidence="7 8" key="1">
    <citation type="submission" date="2022-12" db="EMBL/GenBank/DDBJ databases">
        <title>Chitinophagaceae gen. sp. nov., a new member of the family Chitinophagaceae, isolated from soil in a chemical factory.</title>
        <authorList>
            <person name="Ke Z."/>
        </authorList>
    </citation>
    <scope>NUCLEOTIDE SEQUENCE [LARGE SCALE GENOMIC DNA]</scope>
    <source>
        <strain evidence="7 8">LY-5</strain>
    </source>
</reference>
<keyword evidence="2 7" id="KW-0418">Kinase</keyword>
<evidence type="ECO:0000313" key="8">
    <source>
        <dbReference type="Proteomes" id="UP001210231"/>
    </source>
</evidence>
<dbReference type="SUPFAM" id="SSF55874">
    <property type="entry name" value="ATPase domain of HSP90 chaperone/DNA topoisomerase II/histidine kinase"/>
    <property type="match status" value="1"/>
</dbReference>
<dbReference type="Gene3D" id="1.20.5.1930">
    <property type="match status" value="1"/>
</dbReference>
<dbReference type="InterPro" id="IPR011712">
    <property type="entry name" value="Sig_transdc_His_kin_sub3_dim/P"/>
</dbReference>
<dbReference type="Pfam" id="PF02518">
    <property type="entry name" value="HATPase_c"/>
    <property type="match status" value="1"/>
</dbReference>
<keyword evidence="8" id="KW-1185">Reference proteome</keyword>
<dbReference type="PROSITE" id="PS50109">
    <property type="entry name" value="HIS_KIN"/>
    <property type="match status" value="1"/>
</dbReference>
<dbReference type="CDD" id="cd16917">
    <property type="entry name" value="HATPase_UhpB-NarQ-NarX-like"/>
    <property type="match status" value="1"/>
</dbReference>
<dbReference type="InterPro" id="IPR003594">
    <property type="entry name" value="HATPase_dom"/>
</dbReference>
<evidence type="ECO:0000256" key="3">
    <source>
        <dbReference type="ARBA" id="ARBA00023012"/>
    </source>
</evidence>
<keyword evidence="5" id="KW-0472">Membrane</keyword>
<evidence type="ECO:0000256" key="2">
    <source>
        <dbReference type="ARBA" id="ARBA00022777"/>
    </source>
</evidence>
<dbReference type="SMART" id="SM00387">
    <property type="entry name" value="HATPase_c"/>
    <property type="match status" value="1"/>
</dbReference>
<sequence>MHRFKTGFIHFIIICIICPYSVFGQSEIKPGGIHIAPSGFLKDTGAIIQQIKRADVLTESQPDSSVMLTNQAIESSKWLGFKFGVAYGLHQAGMLKMQKSEYLPAIAIFKYAIEWCNPTPSSRDAELLISLLGNLASAYSYLGKADSTAWYSYQALSQTEKLKIVNPATLLHIYTKMLRLWISMNEDGANLINDKYIQYAIDYLTKAEQIGNISKSMMAKIVFSKGQLKEMNKDYDSARFFYKKYLDLLEQGAVRKGRVLSWKSAMLLNVSNTFNMQNIPDSAIRYAKEAVKDFQADNQEDQVQYKITSEYHIGKALVLKHQYQDAINKVLETLRLSQQKNIFFMRETAYEILATAYEKTGDFKSSLHYKNAYTIIKDSIRNVSKIQSILQMEMRYQVAEKNQQLAEQKLAIVNRDNKIKAKNNLIIAISSGLVLVLLLGILFYNRIKHQQQLKKLETTRQLEVARLQATIDGEENERRRLASELHDGIGGELGSLKLRLDTALKNNRVEDSNHDFEEILAHLDNTYKELRQTAHNLMPEILINEGFLKAVEVFCANVSGSSDIDINFDTVGDIPQFSKSDELFLYRILQELLHNVVKHAGASEVFVQMAYTNNLFGMTIEDNGKGFDVALAKEKNIKALGLFSIQRRIRSLGGNIDIVSEKGRGTSINIELHIKPEMK</sequence>
<name>A0ABT4UMV4_9BACT</name>
<evidence type="ECO:0000256" key="4">
    <source>
        <dbReference type="SAM" id="Coils"/>
    </source>
</evidence>
<dbReference type="InterPro" id="IPR011990">
    <property type="entry name" value="TPR-like_helical_dom_sf"/>
</dbReference>
<keyword evidence="4" id="KW-0175">Coiled coil</keyword>
<comment type="caution">
    <text evidence="7">The sequence shown here is derived from an EMBL/GenBank/DDBJ whole genome shotgun (WGS) entry which is preliminary data.</text>
</comment>
<dbReference type="InterPro" id="IPR050482">
    <property type="entry name" value="Sensor_HK_TwoCompSys"/>
</dbReference>
<accession>A0ABT4UMV4</accession>
<proteinExistence type="predicted"/>
<dbReference type="InterPro" id="IPR005467">
    <property type="entry name" value="His_kinase_dom"/>
</dbReference>
<feature type="transmembrane region" description="Helical" evidence="5">
    <location>
        <begin position="425"/>
        <end position="445"/>
    </location>
</feature>
<evidence type="ECO:0000259" key="6">
    <source>
        <dbReference type="PROSITE" id="PS50109"/>
    </source>
</evidence>
<dbReference type="SUPFAM" id="SSF48452">
    <property type="entry name" value="TPR-like"/>
    <property type="match status" value="1"/>
</dbReference>
<organism evidence="7 8">
    <name type="scientific">Polluticaenibacter yanchengensis</name>
    <dbReference type="NCBI Taxonomy" id="3014562"/>
    <lineage>
        <taxon>Bacteria</taxon>
        <taxon>Pseudomonadati</taxon>
        <taxon>Bacteroidota</taxon>
        <taxon>Chitinophagia</taxon>
        <taxon>Chitinophagales</taxon>
        <taxon>Chitinophagaceae</taxon>
        <taxon>Polluticaenibacter</taxon>
    </lineage>
</organism>
<protein>
    <submittedName>
        <fullName evidence="7">Sensor histidine kinase</fullName>
    </submittedName>
</protein>
<feature type="domain" description="Histidine kinase" evidence="6">
    <location>
        <begin position="480"/>
        <end position="676"/>
    </location>
</feature>
<dbReference type="PANTHER" id="PTHR24421">
    <property type="entry name" value="NITRATE/NITRITE SENSOR PROTEIN NARX-RELATED"/>
    <property type="match status" value="1"/>
</dbReference>
<evidence type="ECO:0000256" key="1">
    <source>
        <dbReference type="ARBA" id="ARBA00022679"/>
    </source>
</evidence>
<gene>
    <name evidence="7" type="ORF">O3P16_15260</name>
</gene>
<keyword evidence="3" id="KW-0902">Two-component regulatory system</keyword>
<feature type="coiled-coil region" evidence="4">
    <location>
        <begin position="389"/>
        <end position="416"/>
    </location>
</feature>